<evidence type="ECO:0000256" key="2">
    <source>
        <dbReference type="ARBA" id="ARBA00022679"/>
    </source>
</evidence>
<organism evidence="3 4">
    <name type="scientific">Helicobacter winghamensis</name>
    <dbReference type="NCBI Taxonomy" id="157268"/>
    <lineage>
        <taxon>Bacteria</taxon>
        <taxon>Pseudomonadati</taxon>
        <taxon>Campylobacterota</taxon>
        <taxon>Epsilonproteobacteria</taxon>
        <taxon>Campylobacterales</taxon>
        <taxon>Helicobacteraceae</taxon>
        <taxon>Helicobacter</taxon>
    </lineage>
</organism>
<dbReference type="OrthoDB" id="9760688at2"/>
<dbReference type="GO" id="GO:0009244">
    <property type="term" value="P:lipopolysaccharide core region biosynthetic process"/>
    <property type="evidence" value="ECO:0007669"/>
    <property type="project" value="TreeGrafter"/>
</dbReference>
<dbReference type="CDD" id="cd03789">
    <property type="entry name" value="GT9_LPS_heptosyltransferase"/>
    <property type="match status" value="1"/>
</dbReference>
<dbReference type="SUPFAM" id="SSF53756">
    <property type="entry name" value="UDP-Glycosyltransferase/glycogen phosphorylase"/>
    <property type="match status" value="1"/>
</dbReference>
<keyword evidence="4" id="KW-1185">Reference proteome</keyword>
<sequence length="354" mass="39418">MKILIIKLNKIGDVLLTSPIFSNLKAHFGQDCQIDILVNDGTQGLLDTTHLNTIHLLKRPKGFFTKLKSDIALLFALKLQKYDIVLGLTGGERTAFTAFFTGANTRVGIPPPSFWAKRLYTHKITPYKPQHNIESNLDALRALKIPILSKRVCPKIAKDSIALRNLPSRFVHCHFFSDWDFKCLENSFCANIIDFITQTYQIPCVLTAAPNANEAQRIQAIQTLTQSNPIIFSGNLSLDEVTLLNSKAKAFIGVDTSIMHLSAANGIPTFAFFGPSFTQVWGPWDNSLQDFPYKNQKGGIQKLGKHCIYQEKMPCMPCGMAGCNNSQKSDCLTSKLNQQVALQALQSFLNPLLK</sequence>
<gene>
    <name evidence="3" type="ORF">BCM31_02140</name>
</gene>
<evidence type="ECO:0000256" key="1">
    <source>
        <dbReference type="ARBA" id="ARBA00022676"/>
    </source>
</evidence>
<dbReference type="PANTHER" id="PTHR30160">
    <property type="entry name" value="TETRAACYLDISACCHARIDE 4'-KINASE-RELATED"/>
    <property type="match status" value="1"/>
</dbReference>
<keyword evidence="1" id="KW-0328">Glycosyltransferase</keyword>
<evidence type="ECO:0000313" key="3">
    <source>
        <dbReference type="EMBL" id="PKT80786.1"/>
    </source>
</evidence>
<dbReference type="GeneID" id="97289683"/>
<dbReference type="GO" id="GO:0005829">
    <property type="term" value="C:cytosol"/>
    <property type="evidence" value="ECO:0007669"/>
    <property type="project" value="TreeGrafter"/>
</dbReference>
<dbReference type="EMBL" id="MBPK01000040">
    <property type="protein sequence ID" value="PKT80786.1"/>
    <property type="molecule type" value="Genomic_DNA"/>
</dbReference>
<dbReference type="AlphaFoldDB" id="A0A2N3PIQ4"/>
<protein>
    <submittedName>
        <fullName evidence="3">Heptosyltransferase</fullName>
    </submittedName>
</protein>
<dbReference type="Gene3D" id="3.40.50.2000">
    <property type="entry name" value="Glycogen Phosphorylase B"/>
    <property type="match status" value="2"/>
</dbReference>
<evidence type="ECO:0000313" key="4">
    <source>
        <dbReference type="Proteomes" id="UP000233350"/>
    </source>
</evidence>
<accession>A0A2N3PIQ4</accession>
<dbReference type="Proteomes" id="UP000233350">
    <property type="component" value="Unassembled WGS sequence"/>
</dbReference>
<dbReference type="InterPro" id="IPR051199">
    <property type="entry name" value="LPS_LOS_Heptosyltrfase"/>
</dbReference>
<dbReference type="InterPro" id="IPR002201">
    <property type="entry name" value="Glyco_trans_9"/>
</dbReference>
<proteinExistence type="predicted"/>
<dbReference type="STRING" id="556267.HWAG_00020"/>
<comment type="caution">
    <text evidence="3">The sequence shown here is derived from an EMBL/GenBank/DDBJ whole genome shotgun (WGS) entry which is preliminary data.</text>
</comment>
<dbReference type="RefSeq" id="WP_006801712.1">
    <property type="nucleotide sequence ID" value="NZ_CABKOI010000021.1"/>
</dbReference>
<reference evidence="3 4" key="1">
    <citation type="submission" date="2016-07" db="EMBL/GenBank/DDBJ databases">
        <title>Detection of Helicobacter winghamensis from caecal content of red fox (Vulpes vulpes).</title>
        <authorList>
            <person name="Zanoni R.G."/>
            <person name="Florio D."/>
            <person name="Caffara M."/>
            <person name="Renzi M."/>
            <person name="Parisi A."/>
            <person name="Pasquali F."/>
            <person name="Manfreda G."/>
        </authorList>
    </citation>
    <scope>NUCLEOTIDE SEQUENCE [LARGE SCALE GENOMIC DNA]</scope>
    <source>
        <strain evidence="3 4">295_13</strain>
    </source>
</reference>
<keyword evidence="2 3" id="KW-0808">Transferase</keyword>
<dbReference type="GO" id="GO:0008713">
    <property type="term" value="F:ADP-heptose-lipopolysaccharide heptosyltransferase activity"/>
    <property type="evidence" value="ECO:0007669"/>
    <property type="project" value="TreeGrafter"/>
</dbReference>
<name>A0A2N3PIQ4_9HELI</name>
<dbReference type="PANTHER" id="PTHR30160:SF1">
    <property type="entry name" value="LIPOPOLYSACCHARIDE 1,2-N-ACETYLGLUCOSAMINETRANSFERASE-RELATED"/>
    <property type="match status" value="1"/>
</dbReference>
<dbReference type="Pfam" id="PF01075">
    <property type="entry name" value="Glyco_transf_9"/>
    <property type="match status" value="1"/>
</dbReference>